<dbReference type="Proteomes" id="UP000719766">
    <property type="component" value="Unassembled WGS sequence"/>
</dbReference>
<dbReference type="RefSeq" id="XP_041154353.1">
    <property type="nucleotide sequence ID" value="XM_041309710.1"/>
</dbReference>
<sequence length="292" mass="33403">MAIPHNTLMQLKPNLRKHRLLFPLPPHLPPSVIHLQALILMQQSTTPSIMGIACREEKLGYKSTMLLNTSQKVRPSLRPHCMWMKSVEPLRDPLSRSIPAHQSNVNQQELVLSEFKTFDGNDEDHNGLTSVVKLGLGVGGQRVFQLTLEDLALHRVVISRRIFLGLTHFAHKILSMIKLRISSTEVRDFALISFLFCLHHPAGEPVETMWLVEHVTRLPKQALPFALSLLRDDGLRGNLNRNKSQAVFKGFLTLRLIRIQARLLELRFCTLHRVGQILYHRGDARKRTKFIV</sequence>
<keyword evidence="2" id="KW-1185">Reference proteome</keyword>
<reference evidence="1" key="1">
    <citation type="journal article" date="2020" name="New Phytol.">
        <title>Comparative genomics reveals dynamic genome evolution in host specialist ectomycorrhizal fungi.</title>
        <authorList>
            <person name="Lofgren L.A."/>
            <person name="Nguyen N.H."/>
            <person name="Vilgalys R."/>
            <person name="Ruytinx J."/>
            <person name="Liao H.L."/>
            <person name="Branco S."/>
            <person name="Kuo A."/>
            <person name="LaButti K."/>
            <person name="Lipzen A."/>
            <person name="Andreopoulos W."/>
            <person name="Pangilinan J."/>
            <person name="Riley R."/>
            <person name="Hundley H."/>
            <person name="Na H."/>
            <person name="Barry K."/>
            <person name="Grigoriev I.V."/>
            <person name="Stajich J.E."/>
            <person name="Kennedy P.G."/>
        </authorList>
    </citation>
    <scope>NUCLEOTIDE SEQUENCE</scope>
    <source>
        <strain evidence="1">S12</strain>
    </source>
</reference>
<gene>
    <name evidence="1" type="ORF">HD556DRAFT_1539283</name>
</gene>
<accession>A0A9P7DB82</accession>
<evidence type="ECO:0000313" key="2">
    <source>
        <dbReference type="Proteomes" id="UP000719766"/>
    </source>
</evidence>
<dbReference type="GeneID" id="64603474"/>
<protein>
    <submittedName>
        <fullName evidence="1">Uncharacterized protein</fullName>
    </submittedName>
</protein>
<proteinExistence type="predicted"/>
<organism evidence="1 2">
    <name type="scientific">Suillus plorans</name>
    <dbReference type="NCBI Taxonomy" id="116603"/>
    <lineage>
        <taxon>Eukaryota</taxon>
        <taxon>Fungi</taxon>
        <taxon>Dikarya</taxon>
        <taxon>Basidiomycota</taxon>
        <taxon>Agaricomycotina</taxon>
        <taxon>Agaricomycetes</taxon>
        <taxon>Agaricomycetidae</taxon>
        <taxon>Boletales</taxon>
        <taxon>Suillineae</taxon>
        <taxon>Suillaceae</taxon>
        <taxon>Suillus</taxon>
    </lineage>
</organism>
<dbReference type="AlphaFoldDB" id="A0A9P7DB82"/>
<evidence type="ECO:0000313" key="1">
    <source>
        <dbReference type="EMBL" id="KAG1786969.1"/>
    </source>
</evidence>
<comment type="caution">
    <text evidence="1">The sequence shown here is derived from an EMBL/GenBank/DDBJ whole genome shotgun (WGS) entry which is preliminary data.</text>
</comment>
<dbReference type="EMBL" id="JABBWE010000085">
    <property type="protein sequence ID" value="KAG1786969.1"/>
    <property type="molecule type" value="Genomic_DNA"/>
</dbReference>
<name>A0A9P7DB82_9AGAM</name>